<dbReference type="AlphaFoldDB" id="A0A0A9CB85"/>
<feature type="transmembrane region" description="Helical" evidence="1">
    <location>
        <begin position="41"/>
        <end position="61"/>
    </location>
</feature>
<evidence type="ECO:0000313" key="2">
    <source>
        <dbReference type="EMBL" id="JAD73564.1"/>
    </source>
</evidence>
<dbReference type="EMBL" id="GBRH01224331">
    <property type="protein sequence ID" value="JAD73564.1"/>
    <property type="molecule type" value="Transcribed_RNA"/>
</dbReference>
<proteinExistence type="predicted"/>
<name>A0A0A9CB85_ARUDO</name>
<reference evidence="2" key="2">
    <citation type="journal article" date="2015" name="Data Brief">
        <title>Shoot transcriptome of the giant reed, Arundo donax.</title>
        <authorList>
            <person name="Barrero R.A."/>
            <person name="Guerrero F.D."/>
            <person name="Moolhuijzen P."/>
            <person name="Goolsby J.A."/>
            <person name="Tidwell J."/>
            <person name="Bellgard S.E."/>
            <person name="Bellgard M.I."/>
        </authorList>
    </citation>
    <scope>NUCLEOTIDE SEQUENCE</scope>
    <source>
        <tissue evidence="2">Shoot tissue taken approximately 20 cm above the soil surface</tissue>
    </source>
</reference>
<accession>A0A0A9CB85</accession>
<reference evidence="2" key="1">
    <citation type="submission" date="2014-09" db="EMBL/GenBank/DDBJ databases">
        <authorList>
            <person name="Magalhaes I.L.F."/>
            <person name="Oliveira U."/>
            <person name="Santos F.R."/>
            <person name="Vidigal T.H.D.A."/>
            <person name="Brescovit A.D."/>
            <person name="Santos A.J."/>
        </authorList>
    </citation>
    <scope>NUCLEOTIDE SEQUENCE</scope>
    <source>
        <tissue evidence="2">Shoot tissue taken approximately 20 cm above the soil surface</tissue>
    </source>
</reference>
<keyword evidence="1" id="KW-0812">Transmembrane</keyword>
<keyword evidence="1" id="KW-0472">Membrane</keyword>
<evidence type="ECO:0000256" key="1">
    <source>
        <dbReference type="SAM" id="Phobius"/>
    </source>
</evidence>
<organism evidence="2">
    <name type="scientific">Arundo donax</name>
    <name type="common">Giant reed</name>
    <name type="synonym">Donax arundinaceus</name>
    <dbReference type="NCBI Taxonomy" id="35708"/>
    <lineage>
        <taxon>Eukaryota</taxon>
        <taxon>Viridiplantae</taxon>
        <taxon>Streptophyta</taxon>
        <taxon>Embryophyta</taxon>
        <taxon>Tracheophyta</taxon>
        <taxon>Spermatophyta</taxon>
        <taxon>Magnoliopsida</taxon>
        <taxon>Liliopsida</taxon>
        <taxon>Poales</taxon>
        <taxon>Poaceae</taxon>
        <taxon>PACMAD clade</taxon>
        <taxon>Arundinoideae</taxon>
        <taxon>Arundineae</taxon>
        <taxon>Arundo</taxon>
    </lineage>
</organism>
<keyword evidence="1" id="KW-1133">Transmembrane helix</keyword>
<protein>
    <submittedName>
        <fullName evidence="2">Uncharacterized protein</fullName>
    </submittedName>
</protein>
<sequence>MGLFSTRDASLCQHPPPCGRKSWTWLMGRLMKASRRPCTGFVHHFTVIMPPIWCVIILSVVRCANAIKQSICTPRVSSSRWTFHALFGPILRWILWKAFQRLAANQ</sequence>